<reference evidence="2" key="1">
    <citation type="journal article" date="2022" name="bioRxiv">
        <title>Sequencing and chromosome-scale assembly of the giantPleurodeles waltlgenome.</title>
        <authorList>
            <person name="Brown T."/>
            <person name="Elewa A."/>
            <person name="Iarovenko S."/>
            <person name="Subramanian E."/>
            <person name="Araus A.J."/>
            <person name="Petzold A."/>
            <person name="Susuki M."/>
            <person name="Suzuki K.-i.T."/>
            <person name="Hayashi T."/>
            <person name="Toyoda A."/>
            <person name="Oliveira C."/>
            <person name="Osipova E."/>
            <person name="Leigh N.D."/>
            <person name="Simon A."/>
            <person name="Yun M.H."/>
        </authorList>
    </citation>
    <scope>NUCLEOTIDE SEQUENCE</scope>
    <source>
        <strain evidence="2">20211129_DDA</strain>
        <tissue evidence="2">Liver</tissue>
    </source>
</reference>
<dbReference type="AlphaFoldDB" id="A0AAV7PRK5"/>
<feature type="region of interest" description="Disordered" evidence="1">
    <location>
        <begin position="22"/>
        <end position="140"/>
    </location>
</feature>
<dbReference type="Proteomes" id="UP001066276">
    <property type="component" value="Chromosome 7"/>
</dbReference>
<keyword evidence="3" id="KW-1185">Reference proteome</keyword>
<comment type="caution">
    <text evidence="2">The sequence shown here is derived from an EMBL/GenBank/DDBJ whole genome shotgun (WGS) entry which is preliminary data.</text>
</comment>
<accession>A0AAV7PRK5</accession>
<evidence type="ECO:0000313" key="3">
    <source>
        <dbReference type="Proteomes" id="UP001066276"/>
    </source>
</evidence>
<organism evidence="2 3">
    <name type="scientific">Pleurodeles waltl</name>
    <name type="common">Iberian ribbed newt</name>
    <dbReference type="NCBI Taxonomy" id="8319"/>
    <lineage>
        <taxon>Eukaryota</taxon>
        <taxon>Metazoa</taxon>
        <taxon>Chordata</taxon>
        <taxon>Craniata</taxon>
        <taxon>Vertebrata</taxon>
        <taxon>Euteleostomi</taxon>
        <taxon>Amphibia</taxon>
        <taxon>Batrachia</taxon>
        <taxon>Caudata</taxon>
        <taxon>Salamandroidea</taxon>
        <taxon>Salamandridae</taxon>
        <taxon>Pleurodelinae</taxon>
        <taxon>Pleurodeles</taxon>
    </lineage>
</organism>
<evidence type="ECO:0000256" key="1">
    <source>
        <dbReference type="SAM" id="MobiDB-lite"/>
    </source>
</evidence>
<gene>
    <name evidence="2" type="ORF">NDU88_008327</name>
</gene>
<feature type="compositionally biased region" description="Basic and acidic residues" evidence="1">
    <location>
        <begin position="58"/>
        <end position="73"/>
    </location>
</feature>
<name>A0AAV7PRK5_PLEWA</name>
<protein>
    <submittedName>
        <fullName evidence="2">Uncharacterized protein</fullName>
    </submittedName>
</protein>
<dbReference type="EMBL" id="JANPWB010000011">
    <property type="protein sequence ID" value="KAJ1129967.1"/>
    <property type="molecule type" value="Genomic_DNA"/>
</dbReference>
<sequence>MDYDCGLPAAWEELPSSNLWRGAAVQGEASEPPASYGGRLAEDRHPISNATVPVKGLEFQHEEGGLQAEDRYTEVTPLAPRDSGESEELSGGQREGIEEAEDPKKHHTSQAKSEKGGEKESRQGQAEDTTGDSDLWMVSR</sequence>
<proteinExistence type="predicted"/>
<evidence type="ECO:0000313" key="2">
    <source>
        <dbReference type="EMBL" id="KAJ1129967.1"/>
    </source>
</evidence>
<feature type="compositionally biased region" description="Basic and acidic residues" evidence="1">
    <location>
        <begin position="112"/>
        <end position="122"/>
    </location>
</feature>